<dbReference type="Proteomes" id="UP000285961">
    <property type="component" value="Unassembled WGS sequence"/>
</dbReference>
<dbReference type="Pfam" id="PF05853">
    <property type="entry name" value="BKACE"/>
    <property type="match status" value="1"/>
</dbReference>
<keyword evidence="3" id="KW-0479">Metal-binding</keyword>
<dbReference type="PANTHER" id="PTHR37418:SF2">
    <property type="entry name" value="3-KETO-5-AMINOHEXANOATE CLEAVAGE ENZYME"/>
    <property type="match status" value="1"/>
</dbReference>
<evidence type="ECO:0000313" key="5">
    <source>
        <dbReference type="EMBL" id="RJP65260.1"/>
    </source>
</evidence>
<comment type="caution">
    <text evidence="5">The sequence shown here is derived from an EMBL/GenBank/DDBJ whole genome shotgun (WGS) entry which is preliminary data.</text>
</comment>
<evidence type="ECO:0000256" key="4">
    <source>
        <dbReference type="ARBA" id="ARBA00022833"/>
    </source>
</evidence>
<dbReference type="InterPro" id="IPR013785">
    <property type="entry name" value="Aldolase_TIM"/>
</dbReference>
<evidence type="ECO:0000256" key="1">
    <source>
        <dbReference type="ARBA" id="ARBA00001947"/>
    </source>
</evidence>
<dbReference type="GO" id="GO:0046872">
    <property type="term" value="F:metal ion binding"/>
    <property type="evidence" value="ECO:0007669"/>
    <property type="project" value="UniProtKB-KW"/>
</dbReference>
<dbReference type="AlphaFoldDB" id="A0A419EQ85"/>
<gene>
    <name evidence="5" type="ORF">C4532_17845</name>
</gene>
<protein>
    <submittedName>
        <fullName evidence="5">3-keto-5-aminohexanoate cleavage protein</fullName>
    </submittedName>
</protein>
<evidence type="ECO:0000313" key="6">
    <source>
        <dbReference type="Proteomes" id="UP000285961"/>
    </source>
</evidence>
<evidence type="ECO:0000256" key="2">
    <source>
        <dbReference type="ARBA" id="ARBA00022679"/>
    </source>
</evidence>
<comment type="cofactor">
    <cofactor evidence="1">
        <name>Zn(2+)</name>
        <dbReference type="ChEBI" id="CHEBI:29105"/>
    </cofactor>
</comment>
<keyword evidence="2" id="KW-0808">Transferase</keyword>
<organism evidence="5 6">
    <name type="scientific">Candidatus Abyssobacteria bacterium SURF_17</name>
    <dbReference type="NCBI Taxonomy" id="2093361"/>
    <lineage>
        <taxon>Bacteria</taxon>
        <taxon>Pseudomonadati</taxon>
        <taxon>Candidatus Hydrogenedentota</taxon>
        <taxon>Candidatus Abyssobacteria</taxon>
    </lineage>
</organism>
<accession>A0A419EQ85</accession>
<name>A0A419EQ85_9BACT</name>
<dbReference type="PANTHER" id="PTHR37418">
    <property type="entry name" value="3-KETO-5-AMINOHEXANOATE CLEAVAGE ENZYME-RELATED"/>
    <property type="match status" value="1"/>
</dbReference>
<proteinExistence type="predicted"/>
<evidence type="ECO:0000256" key="3">
    <source>
        <dbReference type="ARBA" id="ARBA00022723"/>
    </source>
</evidence>
<dbReference type="GO" id="GO:0043720">
    <property type="term" value="F:3-keto-5-aminohexanoate cleavage activity"/>
    <property type="evidence" value="ECO:0007669"/>
    <property type="project" value="InterPro"/>
</dbReference>
<dbReference type="Gene3D" id="3.20.20.70">
    <property type="entry name" value="Aldolase class I"/>
    <property type="match status" value="1"/>
</dbReference>
<reference evidence="5 6" key="1">
    <citation type="journal article" date="2017" name="ISME J.">
        <title>Energy and carbon metabolisms in a deep terrestrial subsurface fluid microbial community.</title>
        <authorList>
            <person name="Momper L."/>
            <person name="Jungbluth S.P."/>
            <person name="Lee M.D."/>
            <person name="Amend J.P."/>
        </authorList>
    </citation>
    <scope>NUCLEOTIDE SEQUENCE [LARGE SCALE GENOMIC DNA]</scope>
    <source>
        <strain evidence="5">SURF_17</strain>
    </source>
</reference>
<dbReference type="EMBL" id="QZKI01000129">
    <property type="protein sequence ID" value="RJP65260.1"/>
    <property type="molecule type" value="Genomic_DNA"/>
</dbReference>
<sequence length="278" mass="30695">MGTKKFILNVAPTGIIPTKKTTPHVPITPGEIVREILDLASRGVTMVHLHARDPETDKPAYQKEIYAEIIHGIRSREKDLILCVSTSGRIFPEFEKRSDVLELRGEVKPDFASLTLSSLNFREEASMNSPRMVESLASKMMERNIRPEIEVFDLGMINYAKYLMKKGLITAPCYLNLILGNVASAQADLLSMGLMVRELPEGSIWSAGGIGDSQLTVNVMALVAGGGVRVGLEDNLWMDRDRSSLATNRELVERLISIANELGLSPYTPREARAVLGM</sequence>
<dbReference type="InterPro" id="IPR008567">
    <property type="entry name" value="BKACE"/>
</dbReference>
<keyword evidence="4" id="KW-0862">Zinc</keyword>